<evidence type="ECO:0000313" key="1">
    <source>
        <dbReference type="EMBL" id="AYF30795.1"/>
    </source>
</evidence>
<protein>
    <submittedName>
        <fullName evidence="1">Uncharacterized protein</fullName>
    </submittedName>
</protein>
<dbReference type="Proteomes" id="UP000267804">
    <property type="component" value="Chromosome"/>
</dbReference>
<accession>A0A386WQX3</accession>
<proteinExistence type="predicted"/>
<dbReference type="AlphaFoldDB" id="A0A386WQX3"/>
<reference evidence="1 2" key="1">
    <citation type="submission" date="2017-10" db="EMBL/GenBank/DDBJ databases">
        <title>Integration of genomic and chemical information greatly accelerates assignment of the full stereostructure of myelolactone, a potent inhibitor of myeloma from a marine-derived Micromonospora.</title>
        <authorList>
            <person name="Kim M.C."/>
            <person name="Machado H."/>
            <person name="Jensen P.R."/>
            <person name="Fenical W."/>
        </authorList>
    </citation>
    <scope>NUCLEOTIDE SEQUENCE [LARGE SCALE GENOMIC DNA]</scope>
    <source>
        <strain evidence="1 2">CNY-010</strain>
    </source>
</reference>
<dbReference type="EMBL" id="CP024087">
    <property type="protein sequence ID" value="AYF30795.1"/>
    <property type="molecule type" value="Genomic_DNA"/>
</dbReference>
<sequence length="384" mass="43310">MRGLVDSMIRIGRYRRFTMNRTFHLDIGAHRLFAKVNPNPVEAAAEVAGYHRIRHHYRLPRLHSQHRVGHWTLTLYDRHRPDLPDTGLLLDALTSTGPGSAANLDCGLDATFQHYRRTIDATICRVPASRVSSKLYRDRAQPGGRLEHYYGHNPIVVKLTDADGLRPSELRETTLMVNGQPRRLDLPALVSELRDAFDPDEQVWAAMTQGDPTDFNIGLDADNQPAWFDYDTAGLNALPGEIACFLWYQRLHGAWLVPRYNTDAYADHRKALAEAVEPTVRLRRLSHRAVGIDYQHQPSPARQQAITRYLTTLARPLALSAATDLLTWIRPYLAMRILAVYPLQLLEPRDAALSLGLLADLYAPDANMEQILGLTTQTPAEPPT</sequence>
<name>A0A386WQX3_9ACTN</name>
<gene>
    <name evidence="1" type="ORF">CSH63_25810</name>
</gene>
<dbReference type="KEGG" id="mtua:CSH63_25810"/>
<evidence type="ECO:0000313" key="2">
    <source>
        <dbReference type="Proteomes" id="UP000267804"/>
    </source>
</evidence>
<organism evidence="1 2">
    <name type="scientific">Micromonospora tulbaghiae</name>
    <dbReference type="NCBI Taxonomy" id="479978"/>
    <lineage>
        <taxon>Bacteria</taxon>
        <taxon>Bacillati</taxon>
        <taxon>Actinomycetota</taxon>
        <taxon>Actinomycetes</taxon>
        <taxon>Micromonosporales</taxon>
        <taxon>Micromonosporaceae</taxon>
        <taxon>Micromonospora</taxon>
    </lineage>
</organism>